<dbReference type="Gramene" id="GBG80513">
    <property type="protein sequence ID" value="GBG80513"/>
    <property type="gene ID" value="CBR_g30974"/>
</dbReference>
<organism evidence="3 4">
    <name type="scientific">Chara braunii</name>
    <name type="common">Braun's stonewort</name>
    <dbReference type="NCBI Taxonomy" id="69332"/>
    <lineage>
        <taxon>Eukaryota</taxon>
        <taxon>Viridiplantae</taxon>
        <taxon>Streptophyta</taxon>
        <taxon>Charophyceae</taxon>
        <taxon>Charales</taxon>
        <taxon>Characeae</taxon>
        <taxon>Chara</taxon>
    </lineage>
</organism>
<dbReference type="InterPro" id="IPR051320">
    <property type="entry name" value="Viral_Replic_Matur_Polypro"/>
</dbReference>
<proteinExistence type="predicted"/>
<reference evidence="3 4" key="1">
    <citation type="journal article" date="2018" name="Cell">
        <title>The Chara Genome: Secondary Complexity and Implications for Plant Terrestrialization.</title>
        <authorList>
            <person name="Nishiyama T."/>
            <person name="Sakayama H."/>
            <person name="Vries J.D."/>
            <person name="Buschmann H."/>
            <person name="Saint-Marcoux D."/>
            <person name="Ullrich K.K."/>
            <person name="Haas F.B."/>
            <person name="Vanderstraeten L."/>
            <person name="Becker D."/>
            <person name="Lang D."/>
            <person name="Vosolsobe S."/>
            <person name="Rombauts S."/>
            <person name="Wilhelmsson P.K.I."/>
            <person name="Janitza P."/>
            <person name="Kern R."/>
            <person name="Heyl A."/>
            <person name="Rumpler F."/>
            <person name="Villalobos L.I.A.C."/>
            <person name="Clay J.M."/>
            <person name="Skokan R."/>
            <person name="Toyoda A."/>
            <person name="Suzuki Y."/>
            <person name="Kagoshima H."/>
            <person name="Schijlen E."/>
            <person name="Tajeshwar N."/>
            <person name="Catarino B."/>
            <person name="Hetherington A.J."/>
            <person name="Saltykova A."/>
            <person name="Bonnot C."/>
            <person name="Breuninger H."/>
            <person name="Symeonidi A."/>
            <person name="Radhakrishnan G.V."/>
            <person name="Van Nieuwerburgh F."/>
            <person name="Deforce D."/>
            <person name="Chang C."/>
            <person name="Karol K.G."/>
            <person name="Hedrich R."/>
            <person name="Ulvskov P."/>
            <person name="Glockner G."/>
            <person name="Delwiche C.F."/>
            <person name="Petrasek J."/>
            <person name="Van de Peer Y."/>
            <person name="Friml J."/>
            <person name="Beilby M."/>
            <person name="Dolan L."/>
            <person name="Kohara Y."/>
            <person name="Sugano S."/>
            <person name="Fujiyama A."/>
            <person name="Delaux P.-M."/>
            <person name="Quint M."/>
            <person name="TheiBen G."/>
            <person name="Hagemann M."/>
            <person name="Harholt J."/>
            <person name="Dunand C."/>
            <person name="Zachgo S."/>
            <person name="Langdale J."/>
            <person name="Maumus F."/>
            <person name="Straeten D.V.D."/>
            <person name="Gould S.B."/>
            <person name="Rensing S.A."/>
        </authorList>
    </citation>
    <scope>NUCLEOTIDE SEQUENCE [LARGE SCALE GENOMIC DNA]</scope>
    <source>
        <strain evidence="3 4">S276</strain>
    </source>
</reference>
<dbReference type="InterPro" id="IPR043502">
    <property type="entry name" value="DNA/RNA_pol_sf"/>
</dbReference>
<protein>
    <recommendedName>
        <fullName evidence="2">Reverse transcriptase domain-containing protein</fullName>
    </recommendedName>
</protein>
<comment type="caution">
    <text evidence="3">The sequence shown here is derived from an EMBL/GenBank/DDBJ whole genome shotgun (WGS) entry which is preliminary data.</text>
</comment>
<dbReference type="InterPro" id="IPR043128">
    <property type="entry name" value="Rev_trsase/Diguanyl_cyclase"/>
</dbReference>
<dbReference type="Proteomes" id="UP000265515">
    <property type="component" value="Unassembled WGS sequence"/>
</dbReference>
<feature type="domain" description="Reverse transcriptase" evidence="2">
    <location>
        <begin position="1"/>
        <end position="178"/>
    </location>
</feature>
<dbReference type="Pfam" id="PF17919">
    <property type="entry name" value="RT_RNaseH_2"/>
    <property type="match status" value="1"/>
</dbReference>
<dbReference type="PROSITE" id="PS50878">
    <property type="entry name" value="RT_POL"/>
    <property type="match status" value="1"/>
</dbReference>
<dbReference type="InterPro" id="IPR041577">
    <property type="entry name" value="RT_RNaseH_2"/>
</dbReference>
<gene>
    <name evidence="3" type="ORF">CBR_g30974</name>
</gene>
<sequence length="522" mass="61311">MMGSRELTNIRGEIAYDIVRAFWTAAGVSFPCGSIRDRLDARREELRKKMEGDSSWRVKEDESWGAKEFKSVVEDVLYKEHTDWFRCPMGICNAPATFQRAMNMIFQNFVRKARLAQSIINYCVILYMDDILVYSSSYEGHVQHIEWALHALRDAGFKVALEKCQFFLTIIPFMGHVVTDKELQPEPLKVAAVRDELMPTTITQIRAFLGLASYYRRIIKGFTAIAGPLTNLLRKHQPLIWTSECDQAFSKLKAALISAPVLIRPDPEKPLVLITNWQPEAISAIPAQVSDALMTRGKLSEVERCTIFLGKLPRGKRKAVLRETPHEKLEFTALLKLAMKAEADDYKDLLWRGMLREDYSFYKENGTDRCPDFNDKPWAERRYLMDWDKSHRSWDNDAVIEEMQEKIKEMARQIANFETKVGTTYRDKPGSPYSLRWDRRNTDPWRSVENHNPRTLADYHAREIDEDERRRRDEEDRRRREEDDQRRSEDEERRCRDDNIDRDRRHYEYRGGDSYGRGDRAE</sequence>
<dbReference type="InterPro" id="IPR000477">
    <property type="entry name" value="RT_dom"/>
</dbReference>
<dbReference type="FunFam" id="3.30.70.270:FF:000020">
    <property type="entry name" value="Transposon Tf2-6 polyprotein-like Protein"/>
    <property type="match status" value="1"/>
</dbReference>
<evidence type="ECO:0000313" key="4">
    <source>
        <dbReference type="Proteomes" id="UP000265515"/>
    </source>
</evidence>
<keyword evidence="4" id="KW-1185">Reference proteome</keyword>
<dbReference type="PANTHER" id="PTHR33064">
    <property type="entry name" value="POL PROTEIN"/>
    <property type="match status" value="1"/>
</dbReference>
<accession>A0A388LE69</accession>
<evidence type="ECO:0000259" key="2">
    <source>
        <dbReference type="PROSITE" id="PS50878"/>
    </source>
</evidence>
<dbReference type="EMBL" id="BFEA01000348">
    <property type="protein sequence ID" value="GBG80513.1"/>
    <property type="molecule type" value="Genomic_DNA"/>
</dbReference>
<dbReference type="AlphaFoldDB" id="A0A388LE69"/>
<dbReference type="PANTHER" id="PTHR33064:SF37">
    <property type="entry name" value="RIBONUCLEASE H"/>
    <property type="match status" value="1"/>
</dbReference>
<dbReference type="Pfam" id="PF00078">
    <property type="entry name" value="RVT_1"/>
    <property type="match status" value="1"/>
</dbReference>
<evidence type="ECO:0000256" key="1">
    <source>
        <dbReference type="SAM" id="MobiDB-lite"/>
    </source>
</evidence>
<evidence type="ECO:0000313" key="3">
    <source>
        <dbReference type="EMBL" id="GBG80513.1"/>
    </source>
</evidence>
<dbReference type="SUPFAM" id="SSF56672">
    <property type="entry name" value="DNA/RNA polymerases"/>
    <property type="match status" value="1"/>
</dbReference>
<dbReference type="CDD" id="cd01647">
    <property type="entry name" value="RT_LTR"/>
    <property type="match status" value="1"/>
</dbReference>
<name>A0A388LE69_CHABU</name>
<feature type="region of interest" description="Disordered" evidence="1">
    <location>
        <begin position="466"/>
        <end position="522"/>
    </location>
</feature>
<dbReference type="Gene3D" id="3.30.70.270">
    <property type="match status" value="2"/>
</dbReference>